<keyword evidence="4" id="KW-1185">Reference proteome</keyword>
<dbReference type="SUPFAM" id="SSF53807">
    <property type="entry name" value="Helical backbone' metal receptor"/>
    <property type="match status" value="1"/>
</dbReference>
<comment type="caution">
    <text evidence="3">The sequence shown here is derived from an EMBL/GenBank/DDBJ whole genome shotgun (WGS) entry which is preliminary data.</text>
</comment>
<proteinExistence type="predicted"/>
<evidence type="ECO:0000313" key="3">
    <source>
        <dbReference type="EMBL" id="MEJ8472829.1"/>
    </source>
</evidence>
<feature type="domain" description="Fe/B12 periplasmic-binding" evidence="2">
    <location>
        <begin position="34"/>
        <end position="288"/>
    </location>
</feature>
<sequence>MTRKTIRQTATTFFAAISAILLVLSPMAATSAERIVAVGSSVVEIIYALGQGDHLVARDKTSSYPAEALALTDIGYIRALSAEGVLSVNPDLIFLLAGSGPPETIGLLEKAGVSIVNVPDNHTGAAILEKVRVVGEALSVPDRAAELAASIERSIASAKDEAGDRFKDVKIMFVLSAPDGRIMASGANTSADGIIKMTGAKNALSDFNGYKQLSEEAVIQAAPDVILMMDRENHGSKGETILDNPSIALTPAGQNRRLIKMPGEYLLGFGPRTAEVMHELTVKLNAFEL</sequence>
<dbReference type="EMBL" id="JBAKIA010000001">
    <property type="protein sequence ID" value="MEJ8472829.1"/>
    <property type="molecule type" value="Genomic_DNA"/>
</dbReference>
<feature type="signal peptide" evidence="1">
    <location>
        <begin position="1"/>
        <end position="28"/>
    </location>
</feature>
<dbReference type="InterPro" id="IPR050902">
    <property type="entry name" value="ABC_Transporter_SBP"/>
</dbReference>
<gene>
    <name evidence="3" type="ORF">V6575_01910</name>
</gene>
<organism evidence="3 4">
    <name type="scientific">Roseibium algae</name>
    <dbReference type="NCBI Taxonomy" id="3123038"/>
    <lineage>
        <taxon>Bacteria</taxon>
        <taxon>Pseudomonadati</taxon>
        <taxon>Pseudomonadota</taxon>
        <taxon>Alphaproteobacteria</taxon>
        <taxon>Hyphomicrobiales</taxon>
        <taxon>Stappiaceae</taxon>
        <taxon>Roseibium</taxon>
    </lineage>
</organism>
<evidence type="ECO:0000259" key="2">
    <source>
        <dbReference type="PROSITE" id="PS50983"/>
    </source>
</evidence>
<feature type="chain" id="PRO_5046787946" evidence="1">
    <location>
        <begin position="29"/>
        <end position="289"/>
    </location>
</feature>
<protein>
    <submittedName>
        <fullName evidence="3">ABC transporter substrate-binding protein</fullName>
    </submittedName>
</protein>
<dbReference type="Pfam" id="PF01497">
    <property type="entry name" value="Peripla_BP_2"/>
    <property type="match status" value="1"/>
</dbReference>
<dbReference type="RefSeq" id="WP_340272309.1">
    <property type="nucleotide sequence ID" value="NZ_JBAKIA010000001.1"/>
</dbReference>
<dbReference type="PROSITE" id="PS50983">
    <property type="entry name" value="FE_B12_PBP"/>
    <property type="match status" value="1"/>
</dbReference>
<dbReference type="InterPro" id="IPR002491">
    <property type="entry name" value="ABC_transptr_periplasmic_BD"/>
</dbReference>
<dbReference type="PANTHER" id="PTHR30535:SF4">
    <property type="entry name" value="HEMIN-BINDING PERIPLASMIC PROTEIN HMUT"/>
    <property type="match status" value="1"/>
</dbReference>
<name>A0ABU8TFB1_9HYPH</name>
<evidence type="ECO:0000256" key="1">
    <source>
        <dbReference type="SAM" id="SignalP"/>
    </source>
</evidence>
<dbReference type="PANTHER" id="PTHR30535">
    <property type="entry name" value="VITAMIN B12-BINDING PROTEIN"/>
    <property type="match status" value="1"/>
</dbReference>
<dbReference type="Gene3D" id="3.40.50.1980">
    <property type="entry name" value="Nitrogenase molybdenum iron protein domain"/>
    <property type="match status" value="2"/>
</dbReference>
<evidence type="ECO:0000313" key="4">
    <source>
        <dbReference type="Proteomes" id="UP001385499"/>
    </source>
</evidence>
<dbReference type="Proteomes" id="UP001385499">
    <property type="component" value="Unassembled WGS sequence"/>
</dbReference>
<reference evidence="3 4" key="1">
    <citation type="submission" date="2024-02" db="EMBL/GenBank/DDBJ databases">
        <title>Roseibium algae sp. nov., isolated from marine alga (Grateloupia sp.), showing potential in myo-inositol conversion.</title>
        <authorList>
            <person name="Wang Y."/>
        </authorList>
    </citation>
    <scope>NUCLEOTIDE SEQUENCE [LARGE SCALE GENOMIC DNA]</scope>
    <source>
        <strain evidence="3 4">H3510</strain>
    </source>
</reference>
<accession>A0ABU8TFB1</accession>
<keyword evidence="1" id="KW-0732">Signal</keyword>